<dbReference type="AlphaFoldDB" id="A0ABD2P3P7"/>
<proteinExistence type="predicted"/>
<reference evidence="1 2" key="1">
    <citation type="journal article" date="2021" name="BMC Biol.">
        <title>Horizontally acquired antibacterial genes associated with adaptive radiation of ladybird beetles.</title>
        <authorList>
            <person name="Li H.S."/>
            <person name="Tang X.F."/>
            <person name="Huang Y.H."/>
            <person name="Xu Z.Y."/>
            <person name="Chen M.L."/>
            <person name="Du X.Y."/>
            <person name="Qiu B.Y."/>
            <person name="Chen P.T."/>
            <person name="Zhang W."/>
            <person name="Slipinski A."/>
            <person name="Escalona H.E."/>
            <person name="Waterhouse R.M."/>
            <person name="Zwick A."/>
            <person name="Pang H."/>
        </authorList>
    </citation>
    <scope>NUCLEOTIDE SEQUENCE [LARGE SCALE GENOMIC DNA]</scope>
    <source>
        <strain evidence="1">SYSU2018</strain>
    </source>
</reference>
<sequence>MDRALRVKDLDPLPIKKEIMKRKHAEEEEKFEIDLQKYLRESVKMHNNNSGPICLFMGGDRSMRLSQCIFEI</sequence>
<dbReference type="Proteomes" id="UP001516400">
    <property type="component" value="Unassembled WGS sequence"/>
</dbReference>
<name>A0ABD2P3P7_9CUCU</name>
<dbReference type="EMBL" id="JABFTP020000173">
    <property type="protein sequence ID" value="KAL3285450.1"/>
    <property type="molecule type" value="Genomic_DNA"/>
</dbReference>
<gene>
    <name evidence="1" type="ORF">HHI36_024187</name>
</gene>
<keyword evidence="2" id="KW-1185">Reference proteome</keyword>
<organism evidence="1 2">
    <name type="scientific">Cryptolaemus montrouzieri</name>
    <dbReference type="NCBI Taxonomy" id="559131"/>
    <lineage>
        <taxon>Eukaryota</taxon>
        <taxon>Metazoa</taxon>
        <taxon>Ecdysozoa</taxon>
        <taxon>Arthropoda</taxon>
        <taxon>Hexapoda</taxon>
        <taxon>Insecta</taxon>
        <taxon>Pterygota</taxon>
        <taxon>Neoptera</taxon>
        <taxon>Endopterygota</taxon>
        <taxon>Coleoptera</taxon>
        <taxon>Polyphaga</taxon>
        <taxon>Cucujiformia</taxon>
        <taxon>Coccinelloidea</taxon>
        <taxon>Coccinellidae</taxon>
        <taxon>Scymninae</taxon>
        <taxon>Scymnini</taxon>
        <taxon>Cryptolaemus</taxon>
    </lineage>
</organism>
<protein>
    <submittedName>
        <fullName evidence="1">Uncharacterized protein</fullName>
    </submittedName>
</protein>
<evidence type="ECO:0000313" key="2">
    <source>
        <dbReference type="Proteomes" id="UP001516400"/>
    </source>
</evidence>
<comment type="caution">
    <text evidence="1">The sequence shown here is derived from an EMBL/GenBank/DDBJ whole genome shotgun (WGS) entry which is preliminary data.</text>
</comment>
<accession>A0ABD2P3P7</accession>
<evidence type="ECO:0000313" key="1">
    <source>
        <dbReference type="EMBL" id="KAL3285450.1"/>
    </source>
</evidence>